<protein>
    <submittedName>
        <fullName evidence="1">Uncharacterized protein</fullName>
    </submittedName>
</protein>
<accession>A0A0A8ZMD2</accession>
<organism evidence="1">
    <name type="scientific">Arundo donax</name>
    <name type="common">Giant reed</name>
    <name type="synonym">Donax arundinaceus</name>
    <dbReference type="NCBI Taxonomy" id="35708"/>
    <lineage>
        <taxon>Eukaryota</taxon>
        <taxon>Viridiplantae</taxon>
        <taxon>Streptophyta</taxon>
        <taxon>Embryophyta</taxon>
        <taxon>Tracheophyta</taxon>
        <taxon>Spermatophyta</taxon>
        <taxon>Magnoliopsida</taxon>
        <taxon>Liliopsida</taxon>
        <taxon>Poales</taxon>
        <taxon>Poaceae</taxon>
        <taxon>PACMAD clade</taxon>
        <taxon>Arundinoideae</taxon>
        <taxon>Arundineae</taxon>
        <taxon>Arundo</taxon>
    </lineage>
</organism>
<reference evidence="1" key="1">
    <citation type="submission" date="2014-09" db="EMBL/GenBank/DDBJ databases">
        <authorList>
            <person name="Magalhaes I.L.F."/>
            <person name="Oliveira U."/>
            <person name="Santos F.R."/>
            <person name="Vidigal T.H.D.A."/>
            <person name="Brescovit A.D."/>
            <person name="Santos A.J."/>
        </authorList>
    </citation>
    <scope>NUCLEOTIDE SEQUENCE</scope>
    <source>
        <tissue evidence="1">Shoot tissue taken approximately 20 cm above the soil surface</tissue>
    </source>
</reference>
<dbReference type="EMBL" id="GBRH01257346">
    <property type="protein sequence ID" value="JAD40549.1"/>
    <property type="molecule type" value="Transcribed_RNA"/>
</dbReference>
<proteinExistence type="predicted"/>
<reference evidence="1" key="2">
    <citation type="journal article" date="2015" name="Data Brief">
        <title>Shoot transcriptome of the giant reed, Arundo donax.</title>
        <authorList>
            <person name="Barrero R.A."/>
            <person name="Guerrero F.D."/>
            <person name="Moolhuijzen P."/>
            <person name="Goolsby J.A."/>
            <person name="Tidwell J."/>
            <person name="Bellgard S.E."/>
            <person name="Bellgard M.I."/>
        </authorList>
    </citation>
    <scope>NUCLEOTIDE SEQUENCE</scope>
    <source>
        <tissue evidence="1">Shoot tissue taken approximately 20 cm above the soil surface</tissue>
    </source>
</reference>
<evidence type="ECO:0000313" key="1">
    <source>
        <dbReference type="EMBL" id="JAD40549.1"/>
    </source>
</evidence>
<name>A0A0A8ZMD2_ARUDO</name>
<sequence length="46" mass="4941">MPLATLPSSSATAVARLRRSAHHLVYVKVSLFTTTPLIVPLQADPI</sequence>
<dbReference type="AlphaFoldDB" id="A0A0A8ZMD2"/>